<comment type="caution">
    <text evidence="1">The sequence shown here is derived from an EMBL/GenBank/DDBJ whole genome shotgun (WGS) entry which is preliminary data.</text>
</comment>
<dbReference type="AlphaFoldDB" id="A0AAD8F1L8"/>
<dbReference type="Proteomes" id="UP001233172">
    <property type="component" value="Unassembled WGS sequence"/>
</dbReference>
<sequence>FLPHPSVFPSLVLLVSCGPDMEASPARGGHVVVALSQGTEITEHKSKTL</sequence>
<protein>
    <submittedName>
        <fullName evidence="1">Uncharacterized protein</fullName>
    </submittedName>
</protein>
<gene>
    <name evidence="1" type="ORF">Bpfe_023464</name>
</gene>
<evidence type="ECO:0000313" key="2">
    <source>
        <dbReference type="Proteomes" id="UP001233172"/>
    </source>
</evidence>
<keyword evidence="2" id="KW-1185">Reference proteome</keyword>
<reference evidence="1" key="2">
    <citation type="submission" date="2023-04" db="EMBL/GenBank/DDBJ databases">
        <authorList>
            <person name="Bu L."/>
            <person name="Lu L."/>
            <person name="Laidemitt M.R."/>
            <person name="Zhang S.M."/>
            <person name="Mutuku M."/>
            <person name="Mkoji G."/>
            <person name="Steinauer M."/>
            <person name="Loker E.S."/>
        </authorList>
    </citation>
    <scope>NUCLEOTIDE SEQUENCE</scope>
    <source>
        <strain evidence="1">KasaAsao</strain>
        <tissue evidence="1">Whole Snail</tissue>
    </source>
</reference>
<dbReference type="EMBL" id="JASAOG010000156">
    <property type="protein sequence ID" value="KAK0047061.1"/>
    <property type="molecule type" value="Genomic_DNA"/>
</dbReference>
<organism evidence="1 2">
    <name type="scientific">Biomphalaria pfeifferi</name>
    <name type="common">Bloodfluke planorb</name>
    <name type="synonym">Freshwater snail</name>
    <dbReference type="NCBI Taxonomy" id="112525"/>
    <lineage>
        <taxon>Eukaryota</taxon>
        <taxon>Metazoa</taxon>
        <taxon>Spiralia</taxon>
        <taxon>Lophotrochozoa</taxon>
        <taxon>Mollusca</taxon>
        <taxon>Gastropoda</taxon>
        <taxon>Heterobranchia</taxon>
        <taxon>Euthyneura</taxon>
        <taxon>Panpulmonata</taxon>
        <taxon>Hygrophila</taxon>
        <taxon>Lymnaeoidea</taxon>
        <taxon>Planorbidae</taxon>
        <taxon>Biomphalaria</taxon>
    </lineage>
</organism>
<reference evidence="1" key="1">
    <citation type="journal article" date="2023" name="PLoS Negl. Trop. Dis.">
        <title>A genome sequence for Biomphalaria pfeifferi, the major vector snail for the human-infecting parasite Schistosoma mansoni.</title>
        <authorList>
            <person name="Bu L."/>
            <person name="Lu L."/>
            <person name="Laidemitt M.R."/>
            <person name="Zhang S.M."/>
            <person name="Mutuku M."/>
            <person name="Mkoji G."/>
            <person name="Steinauer M."/>
            <person name="Loker E.S."/>
        </authorList>
    </citation>
    <scope>NUCLEOTIDE SEQUENCE</scope>
    <source>
        <strain evidence="1">KasaAsao</strain>
    </source>
</reference>
<evidence type="ECO:0000313" key="1">
    <source>
        <dbReference type="EMBL" id="KAK0047061.1"/>
    </source>
</evidence>
<name>A0AAD8F1L8_BIOPF</name>
<accession>A0AAD8F1L8</accession>
<feature type="non-terminal residue" evidence="1">
    <location>
        <position position="1"/>
    </location>
</feature>
<proteinExistence type="predicted"/>